<dbReference type="GO" id="GO:0015179">
    <property type="term" value="F:L-amino acid transmembrane transporter activity"/>
    <property type="evidence" value="ECO:0007669"/>
    <property type="project" value="TreeGrafter"/>
</dbReference>
<reference evidence="15 16" key="1">
    <citation type="submission" date="2025-04" db="UniProtKB">
        <authorList>
            <consortium name="RefSeq"/>
        </authorList>
    </citation>
    <scope>IDENTIFICATION</scope>
    <source>
        <tissue evidence="15 16">Whole body pupa</tissue>
    </source>
</reference>
<dbReference type="PANTHER" id="PTHR22950:SF458">
    <property type="entry name" value="SODIUM-COUPLED NEUTRAL AMINO ACID TRANSPORTER 11-RELATED"/>
    <property type="match status" value="1"/>
</dbReference>
<evidence type="ECO:0000313" key="15">
    <source>
        <dbReference type="RefSeq" id="XP_037897201.1"/>
    </source>
</evidence>
<feature type="transmembrane region" description="Helical" evidence="12">
    <location>
        <begin position="153"/>
        <end position="175"/>
    </location>
</feature>
<feature type="transmembrane region" description="Helical" evidence="12">
    <location>
        <begin position="196"/>
        <end position="220"/>
    </location>
</feature>
<feature type="compositionally biased region" description="Low complexity" evidence="11">
    <location>
        <begin position="96"/>
        <end position="108"/>
    </location>
</feature>
<feature type="transmembrane region" description="Helical" evidence="12">
    <location>
        <begin position="392"/>
        <end position="413"/>
    </location>
</feature>
<comment type="subcellular location">
    <subcellularLocation>
        <location evidence="1">Membrane</location>
        <topology evidence="1">Multi-pass membrane protein</topology>
    </subcellularLocation>
</comment>
<name>A0A9C5ZAX6_9MUSC</name>
<feature type="transmembrane region" description="Helical" evidence="12">
    <location>
        <begin position="240"/>
        <end position="260"/>
    </location>
</feature>
<comment type="similarity">
    <text evidence="2">Belongs to the amino acid/polyamine transporter 2 family.</text>
</comment>
<feature type="domain" description="Amino acid transporter transmembrane" evidence="13">
    <location>
        <begin position="123"/>
        <end position="526"/>
    </location>
</feature>
<evidence type="ECO:0000256" key="2">
    <source>
        <dbReference type="ARBA" id="ARBA00008066"/>
    </source>
</evidence>
<feature type="transmembrane region" description="Helical" evidence="12">
    <location>
        <begin position="506"/>
        <end position="527"/>
    </location>
</feature>
<organism evidence="14 15">
    <name type="scientific">Glossina fuscipes</name>
    <dbReference type="NCBI Taxonomy" id="7396"/>
    <lineage>
        <taxon>Eukaryota</taxon>
        <taxon>Metazoa</taxon>
        <taxon>Ecdysozoa</taxon>
        <taxon>Arthropoda</taxon>
        <taxon>Hexapoda</taxon>
        <taxon>Insecta</taxon>
        <taxon>Pterygota</taxon>
        <taxon>Neoptera</taxon>
        <taxon>Endopterygota</taxon>
        <taxon>Diptera</taxon>
        <taxon>Brachycera</taxon>
        <taxon>Muscomorpha</taxon>
        <taxon>Hippoboscoidea</taxon>
        <taxon>Glossinidae</taxon>
        <taxon>Glossina</taxon>
    </lineage>
</organism>
<keyword evidence="6 12" id="KW-1133">Transmembrane helix</keyword>
<gene>
    <name evidence="15 16" type="primary">LOC119642221</name>
</gene>
<dbReference type="KEGG" id="gfs:119642221"/>
<evidence type="ECO:0000259" key="13">
    <source>
        <dbReference type="Pfam" id="PF01490"/>
    </source>
</evidence>
<accession>A0A9C5ZAX6</accession>
<evidence type="ECO:0000313" key="14">
    <source>
        <dbReference type="Proteomes" id="UP000092443"/>
    </source>
</evidence>
<evidence type="ECO:0000256" key="3">
    <source>
        <dbReference type="ARBA" id="ARBA00022448"/>
    </source>
</evidence>
<keyword evidence="7 12" id="KW-0472">Membrane</keyword>
<evidence type="ECO:0000256" key="12">
    <source>
        <dbReference type="SAM" id="Phobius"/>
    </source>
</evidence>
<evidence type="ECO:0000256" key="6">
    <source>
        <dbReference type="ARBA" id="ARBA00022989"/>
    </source>
</evidence>
<keyword evidence="5" id="KW-0029">Amino-acid transport</keyword>
<evidence type="ECO:0000256" key="8">
    <source>
        <dbReference type="ARBA" id="ARBA00037101"/>
    </source>
</evidence>
<evidence type="ECO:0000256" key="5">
    <source>
        <dbReference type="ARBA" id="ARBA00022970"/>
    </source>
</evidence>
<sequence length="558" mass="61736">MSERFAANEFSYILQRQESDVSTTECYPFDDFNNLTKNDHKQQSQSYTSNQHQEQQQQQHYYNNQQIQQPFYSGATSINDDDGGGGSNEGGTANMQSSPQQQQKQQTSHDAAVLGGLGEALSTLPQASFNYINSIVGSGVIGIPYAFHRAGFGLGLLLLILVAYITDYSLILMVRCGHICGRFSYPGIMEAAYGKYGYYLLSLLQFMYPFLAMISYNVVVGDTLSKVLVRFFPSWGASMGAVRLGVVFFVTVGVVVPLCLYKNVSRLARASFISLACVVFILFAVIIKLLSGDYKITDTADSWTFANSDVIPATGIMVFAFMCHHNTFLVYQSMRDATLERWEKITHVSIGFAWTVAALFGIAGYSTFRALSQGDLLENYCVNDDLMNFSRILFSISILLTFPIECFVSREIVRALVHRFVLKEPISEFTQDKDPKREKGAEVDEYSKTITLAIVFSAFVISPMTECLGSVLELNGLLAAIPLAYILPGLAYIQMDPHPLLTREKLPALGLVVFGALVTILGAAVLLPSLNGDCRADIVMDYCKPNFAEKTSNATLRD</sequence>
<dbReference type="InterPro" id="IPR013057">
    <property type="entry name" value="AA_transpt_TM"/>
</dbReference>
<comment type="function">
    <text evidence="8">Putative sodium-dependent amino acid/proton antiporter.</text>
</comment>
<keyword evidence="3" id="KW-0813">Transport</keyword>
<evidence type="ECO:0000256" key="7">
    <source>
        <dbReference type="ARBA" id="ARBA00023136"/>
    </source>
</evidence>
<feature type="region of interest" description="Disordered" evidence="11">
    <location>
        <begin position="32"/>
        <end position="59"/>
    </location>
</feature>
<dbReference type="RefSeq" id="XP_037897201.1">
    <property type="nucleotide sequence ID" value="XM_038041273.1"/>
</dbReference>
<feature type="transmembrane region" description="Helical" evidence="12">
    <location>
        <begin position="272"/>
        <end position="290"/>
    </location>
</feature>
<dbReference type="RefSeq" id="XP_037897202.1">
    <property type="nucleotide sequence ID" value="XM_038041274.1"/>
</dbReference>
<evidence type="ECO:0000256" key="4">
    <source>
        <dbReference type="ARBA" id="ARBA00022692"/>
    </source>
</evidence>
<dbReference type="Pfam" id="PF01490">
    <property type="entry name" value="Aa_trans"/>
    <property type="match status" value="1"/>
</dbReference>
<keyword evidence="4 12" id="KW-0812">Transmembrane</keyword>
<dbReference type="AlphaFoldDB" id="A0A9C5ZAX6"/>
<feature type="transmembrane region" description="Helical" evidence="12">
    <location>
        <begin position="310"/>
        <end position="331"/>
    </location>
</feature>
<evidence type="ECO:0000256" key="11">
    <source>
        <dbReference type="SAM" id="MobiDB-lite"/>
    </source>
</evidence>
<feature type="region of interest" description="Disordered" evidence="11">
    <location>
        <begin position="73"/>
        <end position="109"/>
    </location>
</feature>
<dbReference type="PANTHER" id="PTHR22950">
    <property type="entry name" value="AMINO ACID TRANSPORTER"/>
    <property type="match status" value="1"/>
</dbReference>
<keyword evidence="14" id="KW-1185">Reference proteome</keyword>
<feature type="transmembrane region" description="Helical" evidence="12">
    <location>
        <begin position="476"/>
        <end position="494"/>
    </location>
</feature>
<dbReference type="GO" id="GO:0016020">
    <property type="term" value="C:membrane"/>
    <property type="evidence" value="ECO:0007669"/>
    <property type="project" value="UniProtKB-SubCell"/>
</dbReference>
<evidence type="ECO:0000256" key="9">
    <source>
        <dbReference type="ARBA" id="ARBA00040814"/>
    </source>
</evidence>
<evidence type="ECO:0000256" key="1">
    <source>
        <dbReference type="ARBA" id="ARBA00004141"/>
    </source>
</evidence>
<dbReference type="GeneID" id="119642221"/>
<dbReference type="Proteomes" id="UP000092443">
    <property type="component" value="Unplaced"/>
</dbReference>
<feature type="transmembrane region" description="Helical" evidence="12">
    <location>
        <begin position="352"/>
        <end position="372"/>
    </location>
</feature>
<evidence type="ECO:0000256" key="10">
    <source>
        <dbReference type="ARBA" id="ARBA00041723"/>
    </source>
</evidence>
<proteinExistence type="inferred from homology"/>
<evidence type="ECO:0000313" key="16">
    <source>
        <dbReference type="RefSeq" id="XP_037897202.1"/>
    </source>
</evidence>
<feature type="compositionally biased region" description="Low complexity" evidence="11">
    <location>
        <begin position="45"/>
        <end position="59"/>
    </location>
</feature>
<protein>
    <recommendedName>
        <fullName evidence="9">Putative sodium-coupled neutral amino acid transporter 11</fullName>
    </recommendedName>
    <alternativeName>
        <fullName evidence="10">Solute carrier family 38 member 11</fullName>
    </alternativeName>
</protein>